<dbReference type="SUPFAM" id="SSF47413">
    <property type="entry name" value="lambda repressor-like DNA-binding domains"/>
    <property type="match status" value="1"/>
</dbReference>
<dbReference type="HOGENOM" id="CLU_085376_5_0_9"/>
<dbReference type="SUPFAM" id="SSF51182">
    <property type="entry name" value="RmlC-like cupins"/>
    <property type="match status" value="1"/>
</dbReference>
<organism evidence="5 6">
    <name type="scientific">Paenibacillus mucilaginosus (strain KNP414)</name>
    <dbReference type="NCBI Taxonomy" id="1036673"/>
    <lineage>
        <taxon>Bacteria</taxon>
        <taxon>Bacillati</taxon>
        <taxon>Bacillota</taxon>
        <taxon>Bacilli</taxon>
        <taxon>Bacillales</taxon>
        <taxon>Paenibacillaceae</taxon>
        <taxon>Paenibacillus</taxon>
    </lineage>
</organism>
<dbReference type="InterPro" id="IPR013096">
    <property type="entry name" value="Cupin_2"/>
</dbReference>
<dbReference type="InterPro" id="IPR001387">
    <property type="entry name" value="Cro/C1-type_HTH"/>
</dbReference>
<evidence type="ECO:0000256" key="3">
    <source>
        <dbReference type="ARBA" id="ARBA00023163"/>
    </source>
</evidence>
<evidence type="ECO:0000313" key="5">
    <source>
        <dbReference type="EMBL" id="AEI46235.1"/>
    </source>
</evidence>
<dbReference type="CDD" id="cd00093">
    <property type="entry name" value="HTH_XRE"/>
    <property type="match status" value="1"/>
</dbReference>
<dbReference type="PATRIC" id="fig|1036673.3.peg.7223"/>
<feature type="domain" description="HTH cro/C1-type" evidence="4">
    <location>
        <begin position="12"/>
        <end position="66"/>
    </location>
</feature>
<dbReference type="Gene3D" id="2.60.120.10">
    <property type="entry name" value="Jelly Rolls"/>
    <property type="match status" value="1"/>
</dbReference>
<dbReference type="InterPro" id="IPR010982">
    <property type="entry name" value="Lambda_DNA-bd_dom_sf"/>
</dbReference>
<dbReference type="Pfam" id="PF01381">
    <property type="entry name" value="HTH_3"/>
    <property type="match status" value="1"/>
</dbReference>
<dbReference type="GO" id="GO:0003677">
    <property type="term" value="F:DNA binding"/>
    <property type="evidence" value="ECO:0007669"/>
    <property type="project" value="UniProtKB-KW"/>
</dbReference>
<dbReference type="PANTHER" id="PTHR46797:SF23">
    <property type="entry name" value="HTH-TYPE TRANSCRIPTIONAL REGULATOR SUTR"/>
    <property type="match status" value="1"/>
</dbReference>
<sequence>MEPIHLRVGRNLQTIRKQRELSLDKAAALTGVSKAMLGQIERGETNPTVGILWKIAQGLQVSFTAFMEEDLQDVVVVRLSDAQPVTEEDGRYRVYPLFPYRPGTPLEVFRVELEPGSTHHAEAHPKGLKEYIVVTSGTLRFTAGGQSYDLSAGEALCFKADRPHVYHNPGEATAYFQNVLYYEAP</sequence>
<dbReference type="InterPro" id="IPR011051">
    <property type="entry name" value="RmlC_Cupin_sf"/>
</dbReference>
<dbReference type="GO" id="GO:0003700">
    <property type="term" value="F:DNA-binding transcription factor activity"/>
    <property type="evidence" value="ECO:0007669"/>
    <property type="project" value="TreeGrafter"/>
</dbReference>
<evidence type="ECO:0000259" key="4">
    <source>
        <dbReference type="PROSITE" id="PS50943"/>
    </source>
</evidence>
<dbReference type="InterPro" id="IPR050807">
    <property type="entry name" value="TransReg_Diox_bact_type"/>
</dbReference>
<keyword evidence="3" id="KW-0804">Transcription</keyword>
<dbReference type="InterPro" id="IPR014710">
    <property type="entry name" value="RmlC-like_jellyroll"/>
</dbReference>
<name>F8FGT4_PAEMK</name>
<dbReference type="Proteomes" id="UP000006620">
    <property type="component" value="Chromosome"/>
</dbReference>
<dbReference type="RefSeq" id="WP_013921382.1">
    <property type="nucleotide sequence ID" value="NC_015690.1"/>
</dbReference>
<dbReference type="GO" id="GO:0005829">
    <property type="term" value="C:cytosol"/>
    <property type="evidence" value="ECO:0007669"/>
    <property type="project" value="TreeGrafter"/>
</dbReference>
<gene>
    <name evidence="5" type="ordered locus">KNP414_07749</name>
</gene>
<dbReference type="Gene3D" id="1.10.260.40">
    <property type="entry name" value="lambda repressor-like DNA-binding domains"/>
    <property type="match status" value="1"/>
</dbReference>
<dbReference type="PROSITE" id="PS50943">
    <property type="entry name" value="HTH_CROC1"/>
    <property type="match status" value="1"/>
</dbReference>
<dbReference type="CDD" id="cd02209">
    <property type="entry name" value="cupin_XRE_C"/>
    <property type="match status" value="1"/>
</dbReference>
<dbReference type="KEGG" id="pms:KNP414_07749"/>
<dbReference type="SMART" id="SM00530">
    <property type="entry name" value="HTH_XRE"/>
    <property type="match status" value="1"/>
</dbReference>
<reference evidence="6" key="1">
    <citation type="submission" date="2011-06" db="EMBL/GenBank/DDBJ databases">
        <title>Complete genome sequence of Paenibacillus mucilaginosus KNP414.</title>
        <authorList>
            <person name="Wang J."/>
            <person name="Hu S."/>
            <person name="Hu X."/>
            <person name="Zhang B."/>
            <person name="Dong D."/>
            <person name="Zhang S."/>
            <person name="Zhao K."/>
            <person name="Wu D."/>
        </authorList>
    </citation>
    <scope>NUCLEOTIDE SEQUENCE [LARGE SCALE GENOMIC DNA]</scope>
    <source>
        <strain evidence="6">KNP414</strain>
    </source>
</reference>
<evidence type="ECO:0000256" key="2">
    <source>
        <dbReference type="ARBA" id="ARBA00023125"/>
    </source>
</evidence>
<evidence type="ECO:0000256" key="1">
    <source>
        <dbReference type="ARBA" id="ARBA00023015"/>
    </source>
</evidence>
<reference evidence="5 6" key="2">
    <citation type="journal article" date="2013" name="Genome Announc.">
        <title>Genome Sequence of Growth-Improving Paenibacillus mucilaginosus Strain KNP414.</title>
        <authorList>
            <person name="Lu J.J."/>
            <person name="Wang J.F."/>
            <person name="Hu X.F."/>
        </authorList>
    </citation>
    <scope>NUCLEOTIDE SEQUENCE [LARGE SCALE GENOMIC DNA]</scope>
    <source>
        <strain evidence="5 6">KNP414</strain>
    </source>
</reference>
<accession>F8FGT4</accession>
<evidence type="ECO:0000313" key="6">
    <source>
        <dbReference type="Proteomes" id="UP000006620"/>
    </source>
</evidence>
<dbReference type="Pfam" id="PF07883">
    <property type="entry name" value="Cupin_2"/>
    <property type="match status" value="1"/>
</dbReference>
<protein>
    <submittedName>
        <fullName evidence="5">DNA-binding protein</fullName>
    </submittedName>
</protein>
<dbReference type="PANTHER" id="PTHR46797">
    <property type="entry name" value="HTH-TYPE TRANSCRIPTIONAL REGULATOR"/>
    <property type="match status" value="1"/>
</dbReference>
<dbReference type="EMBL" id="CP002869">
    <property type="protein sequence ID" value="AEI46235.1"/>
    <property type="molecule type" value="Genomic_DNA"/>
</dbReference>
<keyword evidence="2 5" id="KW-0238">DNA-binding</keyword>
<dbReference type="AlphaFoldDB" id="F8FGT4"/>
<proteinExistence type="predicted"/>
<keyword evidence="1" id="KW-0805">Transcription regulation</keyword>